<reference evidence="1 2" key="1">
    <citation type="journal article" date="2021" name="ISME Commun">
        <title>Automated analysis of genomic sequences facilitates high-throughput and comprehensive description of bacteria.</title>
        <authorList>
            <person name="Hitch T.C.A."/>
        </authorList>
    </citation>
    <scope>NUCLEOTIDE SEQUENCE [LARGE SCALE GENOMIC DNA]</scope>
    <source>
        <strain evidence="2">f_CCE</strain>
    </source>
</reference>
<evidence type="ECO:0000313" key="2">
    <source>
        <dbReference type="Proteomes" id="UP001652395"/>
    </source>
</evidence>
<evidence type="ECO:0000313" key="1">
    <source>
        <dbReference type="EMBL" id="MCU6798945.1"/>
    </source>
</evidence>
<dbReference type="EMBL" id="JAOQJF010000004">
    <property type="protein sequence ID" value="MCU6798945.1"/>
    <property type="molecule type" value="Genomic_DNA"/>
</dbReference>
<gene>
    <name evidence="1" type="ORF">OCV69_03175</name>
</gene>
<dbReference type="SUPFAM" id="SSF53756">
    <property type="entry name" value="UDP-Glycosyltransferase/glycogen phosphorylase"/>
    <property type="match status" value="1"/>
</dbReference>
<name>A0ABT2UWC8_9FIRM</name>
<organism evidence="1 2">
    <name type="scientific">Alitiscatomonas aceti</name>
    <dbReference type="NCBI Taxonomy" id="2981724"/>
    <lineage>
        <taxon>Bacteria</taxon>
        <taxon>Bacillati</taxon>
        <taxon>Bacillota</taxon>
        <taxon>Clostridia</taxon>
        <taxon>Lachnospirales</taxon>
        <taxon>Lachnospiraceae</taxon>
        <taxon>Alitiscatomonas</taxon>
    </lineage>
</organism>
<protein>
    <recommendedName>
        <fullName evidence="3">Glycosyltransferase</fullName>
    </recommendedName>
</protein>
<dbReference type="Gene3D" id="3.40.50.2000">
    <property type="entry name" value="Glycogen Phosphorylase B"/>
    <property type="match status" value="1"/>
</dbReference>
<dbReference type="RefSeq" id="WP_158357475.1">
    <property type="nucleotide sequence ID" value="NZ_JAOQJF010000004.1"/>
</dbReference>
<evidence type="ECO:0008006" key="3">
    <source>
        <dbReference type="Google" id="ProtNLM"/>
    </source>
</evidence>
<keyword evidence="2" id="KW-1185">Reference proteome</keyword>
<proteinExistence type="predicted"/>
<accession>A0ABT2UWC8</accession>
<sequence>MHPRVMIVGTVPYNTKSTSRAFDAYFHYWEKENLAQIFSNTKKPCKGHCKTLFQITDYRVLQCWLRKKIDTGVIFHYDDLDTEWKDSDLELGDSKVEAAYKLGRKHTPLTHLLRGVLWKKHFWCTERLNKWLDAFKPECVFLAFSDDYFIPQIAMYVAKRYNVPIVSCIGDDYYFNVEKTLSPVYHLYKSTYKKLIDKILTWPGSAIYISDKIRDKYNSEFELGGETVYLTSTVRRKQFSAINCECPVITYFGNIRMGRNNSLNDIGYALGKINPQYMLEVYSNEKDEQIYQVFKDNPNVKYMGSVPYTQVQKRMSQSDITVIVEGFEEKDINLSRYSLSTKAADALASGSSILTYGSMESGIIEYMQTTGASMVCTERNRLIECIKILMADQKLQKQYYEQAIVMTKKNHNLEASCTISEQVILGAINKMKCKNDMRKK</sequence>
<dbReference type="Proteomes" id="UP001652395">
    <property type="component" value="Unassembled WGS sequence"/>
</dbReference>
<comment type="caution">
    <text evidence="1">The sequence shown here is derived from an EMBL/GenBank/DDBJ whole genome shotgun (WGS) entry which is preliminary data.</text>
</comment>